<accession>A0A2R6RQE5</accession>
<keyword evidence="4" id="KW-1185">Reference proteome</keyword>
<sequence length="344" mass="38044">MALSDSRVWLSEHHSLLTPHCDPAGLTWCEHIVTGSSQGLGRALLEEILANNERVVATLRNPAALAELGSKYPPEQLLVVPLDVSIPSQIHEAFERTKSHFGRLDVVVNNAGYGIMSEIESTPDEDARKALEVMFWGPVNITKEAIKFMRDVNPPGHGGRVLNVSSVGGYSANQTLAFYHAAKFGMSLIKKYCLSLTECEFPIIALEGFTESFTKEMLPEWNIKGVIIEPGGFRTAWPTDSMIRLPSLPQYKVPHSPSSIMQRAREAHKFIGDPSRAAKAMMQVASMEDPPLRIQFGTDSVLLVRNKALKTIKDGERFEELSVSTDADDVDQSKVMEMFAFANT</sequence>
<dbReference type="STRING" id="98765.A0A2R6RQE5"/>
<dbReference type="PANTHER" id="PTHR43976:SF16">
    <property type="entry name" value="SHORT-CHAIN DEHYDROGENASE_REDUCTASE FAMILY PROTEIN"/>
    <property type="match status" value="1"/>
</dbReference>
<evidence type="ECO:0008006" key="5">
    <source>
        <dbReference type="Google" id="ProtNLM"/>
    </source>
</evidence>
<reference evidence="3 4" key="1">
    <citation type="submission" date="2018-02" db="EMBL/GenBank/DDBJ databases">
        <title>Genome sequence of the basidiomycete white-rot fungus Phlebia centrifuga.</title>
        <authorList>
            <person name="Granchi Z."/>
            <person name="Peng M."/>
            <person name="de Vries R.P."/>
            <person name="Hilden K."/>
            <person name="Makela M.R."/>
            <person name="Grigoriev I."/>
            <person name="Riley R."/>
        </authorList>
    </citation>
    <scope>NUCLEOTIDE SEQUENCE [LARGE SCALE GENOMIC DNA]</scope>
    <source>
        <strain evidence="3 4">FBCC195</strain>
    </source>
</reference>
<organism evidence="3 4">
    <name type="scientific">Hermanssonia centrifuga</name>
    <dbReference type="NCBI Taxonomy" id="98765"/>
    <lineage>
        <taxon>Eukaryota</taxon>
        <taxon>Fungi</taxon>
        <taxon>Dikarya</taxon>
        <taxon>Basidiomycota</taxon>
        <taxon>Agaricomycotina</taxon>
        <taxon>Agaricomycetes</taxon>
        <taxon>Polyporales</taxon>
        <taxon>Meruliaceae</taxon>
        <taxon>Hermanssonia</taxon>
    </lineage>
</organism>
<dbReference type="GO" id="GO:0016491">
    <property type="term" value="F:oxidoreductase activity"/>
    <property type="evidence" value="ECO:0007669"/>
    <property type="project" value="UniProtKB-KW"/>
</dbReference>
<keyword evidence="2" id="KW-0560">Oxidoreductase</keyword>
<dbReference type="Proteomes" id="UP000186601">
    <property type="component" value="Unassembled WGS sequence"/>
</dbReference>
<gene>
    <name evidence="3" type="ORF">PHLCEN_2v2020</name>
</gene>
<dbReference type="PANTHER" id="PTHR43976">
    <property type="entry name" value="SHORT CHAIN DEHYDROGENASE"/>
    <property type="match status" value="1"/>
</dbReference>
<dbReference type="OrthoDB" id="1274115at2759"/>
<evidence type="ECO:0000313" key="4">
    <source>
        <dbReference type="Proteomes" id="UP000186601"/>
    </source>
</evidence>
<dbReference type="SUPFAM" id="SSF51735">
    <property type="entry name" value="NAD(P)-binding Rossmann-fold domains"/>
    <property type="match status" value="1"/>
</dbReference>
<dbReference type="Pfam" id="PF00106">
    <property type="entry name" value="adh_short"/>
    <property type="match status" value="1"/>
</dbReference>
<dbReference type="EMBL" id="MLYV02000185">
    <property type="protein sequence ID" value="PSS32209.1"/>
    <property type="molecule type" value="Genomic_DNA"/>
</dbReference>
<evidence type="ECO:0000313" key="3">
    <source>
        <dbReference type="EMBL" id="PSS32209.1"/>
    </source>
</evidence>
<dbReference type="InterPro" id="IPR051911">
    <property type="entry name" value="SDR_oxidoreductase"/>
</dbReference>
<comment type="caution">
    <text evidence="3">The sequence shown here is derived from an EMBL/GenBank/DDBJ whole genome shotgun (WGS) entry which is preliminary data.</text>
</comment>
<protein>
    <recommendedName>
        <fullName evidence="5">NAD(P)-binding protein</fullName>
    </recommendedName>
</protein>
<evidence type="ECO:0000256" key="1">
    <source>
        <dbReference type="ARBA" id="ARBA00006484"/>
    </source>
</evidence>
<dbReference type="InterPro" id="IPR002347">
    <property type="entry name" value="SDR_fam"/>
</dbReference>
<comment type="similarity">
    <text evidence="1">Belongs to the short-chain dehydrogenases/reductases (SDR) family.</text>
</comment>
<evidence type="ECO:0000256" key="2">
    <source>
        <dbReference type="ARBA" id="ARBA00023002"/>
    </source>
</evidence>
<dbReference type="AlphaFoldDB" id="A0A2R6RQE5"/>
<dbReference type="Gene3D" id="3.40.50.720">
    <property type="entry name" value="NAD(P)-binding Rossmann-like Domain"/>
    <property type="match status" value="1"/>
</dbReference>
<dbReference type="InterPro" id="IPR036291">
    <property type="entry name" value="NAD(P)-bd_dom_sf"/>
</dbReference>
<proteinExistence type="inferred from homology"/>
<dbReference type="PRINTS" id="PR00081">
    <property type="entry name" value="GDHRDH"/>
</dbReference>
<name>A0A2R6RQE5_9APHY</name>